<organism evidence="1 2">
    <name type="scientific">Glomus cerebriforme</name>
    <dbReference type="NCBI Taxonomy" id="658196"/>
    <lineage>
        <taxon>Eukaryota</taxon>
        <taxon>Fungi</taxon>
        <taxon>Fungi incertae sedis</taxon>
        <taxon>Mucoromycota</taxon>
        <taxon>Glomeromycotina</taxon>
        <taxon>Glomeromycetes</taxon>
        <taxon>Glomerales</taxon>
        <taxon>Glomeraceae</taxon>
        <taxon>Glomus</taxon>
    </lineage>
</organism>
<proteinExistence type="predicted"/>
<reference evidence="1 2" key="1">
    <citation type="submission" date="2018-06" db="EMBL/GenBank/DDBJ databases">
        <title>Comparative genomics reveals the genomic features of Rhizophagus irregularis, R. cerebriforme, R. diaphanum and Gigaspora rosea, and their symbiotic lifestyle signature.</title>
        <authorList>
            <person name="Morin E."/>
            <person name="San Clemente H."/>
            <person name="Chen E.C.H."/>
            <person name="De La Providencia I."/>
            <person name="Hainaut M."/>
            <person name="Kuo A."/>
            <person name="Kohler A."/>
            <person name="Murat C."/>
            <person name="Tang N."/>
            <person name="Roy S."/>
            <person name="Loubradou J."/>
            <person name="Henrissat B."/>
            <person name="Grigoriev I.V."/>
            <person name="Corradi N."/>
            <person name="Roux C."/>
            <person name="Martin F.M."/>
        </authorList>
    </citation>
    <scope>NUCLEOTIDE SEQUENCE [LARGE SCALE GENOMIC DNA]</scope>
    <source>
        <strain evidence="1 2">DAOM 227022</strain>
    </source>
</reference>
<dbReference type="EMBL" id="QKYT01000301">
    <property type="protein sequence ID" value="RIA87598.1"/>
    <property type="molecule type" value="Genomic_DNA"/>
</dbReference>
<keyword evidence="2" id="KW-1185">Reference proteome</keyword>
<comment type="caution">
    <text evidence="1">The sequence shown here is derived from an EMBL/GenBank/DDBJ whole genome shotgun (WGS) entry which is preliminary data.</text>
</comment>
<evidence type="ECO:0000313" key="2">
    <source>
        <dbReference type="Proteomes" id="UP000265703"/>
    </source>
</evidence>
<sequence>MHPLDKETNLPRGYFLISSYESQKPLSLCKLSQEGFDTIVNWTSLGKTFCKDLPDRLITEEPKTLEEVIKVVLNDPFIMSLHKSMQIDVDKRISSEENPESGEQYLSSLLNDIIMSPLYSIVQLVFKKQSPVQNQYNDSQIAFATLFLLSFPTNLFTSLSQSLVTELEQYRDRTDMSPVLKREVEKMNEEVTDLIGNFCACSRTSASHQNDLDGFKTDIVCCQDKNQK</sequence>
<protein>
    <submittedName>
        <fullName evidence="1">Uncharacterized protein</fullName>
    </submittedName>
</protein>
<evidence type="ECO:0000313" key="1">
    <source>
        <dbReference type="EMBL" id="RIA87598.1"/>
    </source>
</evidence>
<gene>
    <name evidence="1" type="ORF">C1645_281036</name>
</gene>
<dbReference type="OrthoDB" id="2439665at2759"/>
<accession>A0A397SNM9</accession>
<name>A0A397SNM9_9GLOM</name>
<dbReference type="AlphaFoldDB" id="A0A397SNM9"/>
<dbReference type="Proteomes" id="UP000265703">
    <property type="component" value="Unassembled WGS sequence"/>
</dbReference>